<dbReference type="InterPro" id="IPR017972">
    <property type="entry name" value="Cyt_P450_CS"/>
</dbReference>
<evidence type="ECO:0000256" key="1">
    <source>
        <dbReference type="ARBA" id="ARBA00001971"/>
    </source>
</evidence>
<evidence type="ECO:0000256" key="14">
    <source>
        <dbReference type="RuleBase" id="RU000461"/>
    </source>
</evidence>
<dbReference type="PANTHER" id="PTHR24292:SF54">
    <property type="entry name" value="CYP9F3-RELATED"/>
    <property type="match status" value="1"/>
</dbReference>
<evidence type="ECO:0000256" key="4">
    <source>
        <dbReference type="ARBA" id="ARBA00010617"/>
    </source>
</evidence>
<evidence type="ECO:0000256" key="10">
    <source>
        <dbReference type="ARBA" id="ARBA00023004"/>
    </source>
</evidence>
<comment type="cofactor">
    <cofactor evidence="1 13">
        <name>heme</name>
        <dbReference type="ChEBI" id="CHEBI:30413"/>
    </cofactor>
</comment>
<evidence type="ECO:0000256" key="11">
    <source>
        <dbReference type="ARBA" id="ARBA00023033"/>
    </source>
</evidence>
<dbReference type="GO" id="GO:0004497">
    <property type="term" value="F:monooxygenase activity"/>
    <property type="evidence" value="ECO:0007669"/>
    <property type="project" value="UniProtKB-KW"/>
</dbReference>
<dbReference type="GO" id="GO:0020037">
    <property type="term" value="F:heme binding"/>
    <property type="evidence" value="ECO:0007669"/>
    <property type="project" value="InterPro"/>
</dbReference>
<dbReference type="CDD" id="cd11056">
    <property type="entry name" value="CYP6-like"/>
    <property type="match status" value="1"/>
</dbReference>
<evidence type="ECO:0000313" key="15">
    <source>
        <dbReference type="EMBL" id="KAF2888386.1"/>
    </source>
</evidence>
<evidence type="ECO:0000256" key="3">
    <source>
        <dbReference type="ARBA" id="ARBA00004406"/>
    </source>
</evidence>
<dbReference type="FunFam" id="1.10.630.10:FF:000042">
    <property type="entry name" value="Cytochrome P450"/>
    <property type="match status" value="1"/>
</dbReference>
<keyword evidence="16" id="KW-1185">Reference proteome</keyword>
<dbReference type="EMBL" id="VTPC01077769">
    <property type="protein sequence ID" value="KAF2888386.1"/>
    <property type="molecule type" value="Genomic_DNA"/>
</dbReference>
<keyword evidence="7" id="KW-0256">Endoplasmic reticulum</keyword>
<dbReference type="PRINTS" id="PR00385">
    <property type="entry name" value="P450"/>
</dbReference>
<dbReference type="AlphaFoldDB" id="A0A8K0CNV3"/>
<accession>A0A8K0CNV3</accession>
<dbReference type="InterPro" id="IPR050476">
    <property type="entry name" value="Insect_CytP450_Detox"/>
</dbReference>
<feature type="binding site" description="axial binding residue" evidence="13">
    <location>
        <position position="454"/>
    </location>
    <ligand>
        <name>heme</name>
        <dbReference type="ChEBI" id="CHEBI:30413"/>
    </ligand>
    <ligandPart>
        <name>Fe</name>
        <dbReference type="ChEBI" id="CHEBI:18248"/>
    </ligandPart>
</feature>
<comment type="caution">
    <text evidence="15">The sequence shown here is derived from an EMBL/GenBank/DDBJ whole genome shotgun (WGS) entry which is preliminary data.</text>
</comment>
<dbReference type="Pfam" id="PF00067">
    <property type="entry name" value="p450"/>
    <property type="match status" value="1"/>
</dbReference>
<reference evidence="15" key="1">
    <citation type="submission" date="2019-08" db="EMBL/GenBank/DDBJ databases">
        <title>The genome of the North American firefly Photinus pyralis.</title>
        <authorList>
            <consortium name="Photinus pyralis genome working group"/>
            <person name="Fallon T.R."/>
            <person name="Sander Lower S.E."/>
            <person name="Weng J.-K."/>
        </authorList>
    </citation>
    <scope>NUCLEOTIDE SEQUENCE</scope>
    <source>
        <strain evidence="15">TRF0915ILg1</strain>
        <tissue evidence="15">Whole body</tissue>
    </source>
</reference>
<proteinExistence type="inferred from homology"/>
<dbReference type="PROSITE" id="PS00086">
    <property type="entry name" value="CYTOCHROME_P450"/>
    <property type="match status" value="1"/>
</dbReference>
<dbReference type="InterPro" id="IPR002401">
    <property type="entry name" value="Cyt_P450_E_grp-I"/>
</dbReference>
<evidence type="ECO:0000256" key="8">
    <source>
        <dbReference type="ARBA" id="ARBA00022848"/>
    </source>
</evidence>
<sequence>MFWFLLAGVLVLLIYYAFINPFKYWGRKRAPQDKIWKIWLETVSLIMQYRPYHETLKRVYNNFPGMRYAGVYHIFSPMLLIRDPELIKQITVKDFEHFTDHFNSLPINNQPLWEKNLFFLKGDKWREMRSTLSPSFTSSKMKILFGLINDCAKQFVKYYEEQNENVIQLEMKDTFTRFTNDVIATSAFGVTCDSIRNPDNEFYLNGKIALNFGEGIKGMLKFLMATLSPKLANKLGLKFTKEEAGMFFTNIIKSNIKSREQNGIIRPDMIHLLLEARKGRLKDEELEAIPKEKLTDEDIAAQAFLFFLAGFDSVATLMHFVAYELAVHPDIQVKLQQEIDGILNNSNGSLTYEKLSSMKYMDMVLSETLRKWPSAFFLDRICVKPYTILPVREGEKPVYLEKGDTIQIPLFGIHYDPEYYPEPERFDPERFSDENKTKINPYAYLPFGSGPRICIGSRFALMETKMVFSYLLATFDIVVTEKTPIPLKISRTKFRLDNDEGFWMGLQLRKENQ</sequence>
<keyword evidence="12" id="KW-0472">Membrane</keyword>
<comment type="subcellular location">
    <subcellularLocation>
        <location evidence="3">Endoplasmic reticulum membrane</location>
        <topology evidence="3">Peripheral membrane protein</topology>
    </subcellularLocation>
    <subcellularLocation>
        <location evidence="2">Microsome membrane</location>
        <topology evidence="2">Peripheral membrane protein</topology>
    </subcellularLocation>
</comment>
<evidence type="ECO:0000256" key="7">
    <source>
        <dbReference type="ARBA" id="ARBA00022824"/>
    </source>
</evidence>
<dbReference type="InterPro" id="IPR001128">
    <property type="entry name" value="Cyt_P450"/>
</dbReference>
<dbReference type="Gene3D" id="1.10.630.10">
    <property type="entry name" value="Cytochrome P450"/>
    <property type="match status" value="1"/>
</dbReference>
<dbReference type="PRINTS" id="PR00463">
    <property type="entry name" value="EP450I"/>
</dbReference>
<evidence type="ECO:0000256" key="2">
    <source>
        <dbReference type="ARBA" id="ARBA00004174"/>
    </source>
</evidence>
<evidence type="ECO:0000256" key="12">
    <source>
        <dbReference type="ARBA" id="ARBA00023136"/>
    </source>
</evidence>
<keyword evidence="8" id="KW-0492">Microsome</keyword>
<evidence type="ECO:0000256" key="6">
    <source>
        <dbReference type="ARBA" id="ARBA00022723"/>
    </source>
</evidence>
<evidence type="ECO:0000313" key="16">
    <source>
        <dbReference type="Proteomes" id="UP000801492"/>
    </source>
</evidence>
<dbReference type="SUPFAM" id="SSF48264">
    <property type="entry name" value="Cytochrome P450"/>
    <property type="match status" value="1"/>
</dbReference>
<dbReference type="OrthoDB" id="2789670at2759"/>
<keyword evidence="5 13" id="KW-0349">Heme</keyword>
<dbReference type="Proteomes" id="UP000801492">
    <property type="component" value="Unassembled WGS sequence"/>
</dbReference>
<evidence type="ECO:0000256" key="5">
    <source>
        <dbReference type="ARBA" id="ARBA00022617"/>
    </source>
</evidence>
<protein>
    <recommendedName>
        <fullName evidence="17">Cytochrome P450</fullName>
    </recommendedName>
</protein>
<dbReference type="GO" id="GO:0016705">
    <property type="term" value="F:oxidoreductase activity, acting on paired donors, with incorporation or reduction of molecular oxygen"/>
    <property type="evidence" value="ECO:0007669"/>
    <property type="project" value="InterPro"/>
</dbReference>
<keyword evidence="9 14" id="KW-0560">Oxidoreductase</keyword>
<evidence type="ECO:0000256" key="13">
    <source>
        <dbReference type="PIRSR" id="PIRSR602401-1"/>
    </source>
</evidence>
<keyword evidence="6 13" id="KW-0479">Metal-binding</keyword>
<dbReference type="GO" id="GO:0005789">
    <property type="term" value="C:endoplasmic reticulum membrane"/>
    <property type="evidence" value="ECO:0007669"/>
    <property type="project" value="UniProtKB-SubCell"/>
</dbReference>
<keyword evidence="11 14" id="KW-0503">Monooxygenase</keyword>
<evidence type="ECO:0008006" key="17">
    <source>
        <dbReference type="Google" id="ProtNLM"/>
    </source>
</evidence>
<dbReference type="PANTHER" id="PTHR24292">
    <property type="entry name" value="CYTOCHROME P450"/>
    <property type="match status" value="1"/>
</dbReference>
<dbReference type="InterPro" id="IPR036396">
    <property type="entry name" value="Cyt_P450_sf"/>
</dbReference>
<comment type="similarity">
    <text evidence="4 14">Belongs to the cytochrome P450 family.</text>
</comment>
<organism evidence="15 16">
    <name type="scientific">Ignelater luminosus</name>
    <name type="common">Cucubano</name>
    <name type="synonym">Pyrophorus luminosus</name>
    <dbReference type="NCBI Taxonomy" id="2038154"/>
    <lineage>
        <taxon>Eukaryota</taxon>
        <taxon>Metazoa</taxon>
        <taxon>Ecdysozoa</taxon>
        <taxon>Arthropoda</taxon>
        <taxon>Hexapoda</taxon>
        <taxon>Insecta</taxon>
        <taxon>Pterygota</taxon>
        <taxon>Neoptera</taxon>
        <taxon>Endopterygota</taxon>
        <taxon>Coleoptera</taxon>
        <taxon>Polyphaga</taxon>
        <taxon>Elateriformia</taxon>
        <taxon>Elateroidea</taxon>
        <taxon>Elateridae</taxon>
        <taxon>Agrypninae</taxon>
        <taxon>Pyrophorini</taxon>
        <taxon>Ignelater</taxon>
    </lineage>
</organism>
<name>A0A8K0CNV3_IGNLU</name>
<dbReference type="GO" id="GO:0005506">
    <property type="term" value="F:iron ion binding"/>
    <property type="evidence" value="ECO:0007669"/>
    <property type="project" value="InterPro"/>
</dbReference>
<evidence type="ECO:0000256" key="9">
    <source>
        <dbReference type="ARBA" id="ARBA00023002"/>
    </source>
</evidence>
<gene>
    <name evidence="15" type="ORF">ILUMI_17787</name>
</gene>
<keyword evidence="10 13" id="KW-0408">Iron</keyword>